<sequence>MAEMTFLDLPSEIQQLIVSAPQKIPFKICIDSDLLVSQSRLLAEPTPTSILRLICTNTLGGQALRIVVEKML</sequence>
<dbReference type="EMBL" id="LR031572">
    <property type="protein sequence ID" value="VDC83287.1"/>
    <property type="molecule type" value="Genomic_DNA"/>
</dbReference>
<evidence type="ECO:0000313" key="1">
    <source>
        <dbReference type="EMBL" id="VDC83287.1"/>
    </source>
</evidence>
<organism evidence="1">
    <name type="scientific">Brassica campestris</name>
    <name type="common">Field mustard</name>
    <dbReference type="NCBI Taxonomy" id="3711"/>
    <lineage>
        <taxon>Eukaryota</taxon>
        <taxon>Viridiplantae</taxon>
        <taxon>Streptophyta</taxon>
        <taxon>Embryophyta</taxon>
        <taxon>Tracheophyta</taxon>
        <taxon>Spermatophyta</taxon>
        <taxon>Magnoliopsida</taxon>
        <taxon>eudicotyledons</taxon>
        <taxon>Gunneridae</taxon>
        <taxon>Pentapetalae</taxon>
        <taxon>rosids</taxon>
        <taxon>malvids</taxon>
        <taxon>Brassicales</taxon>
        <taxon>Brassicaceae</taxon>
        <taxon>Brassiceae</taxon>
        <taxon>Brassica</taxon>
    </lineage>
</organism>
<proteinExistence type="predicted"/>
<accession>A0A3P5ZSR9</accession>
<gene>
    <name evidence="1" type="ORF">BRAA03T14505Z</name>
</gene>
<name>A0A3P5ZSR9_BRACM</name>
<reference evidence="1" key="1">
    <citation type="submission" date="2018-11" db="EMBL/GenBank/DDBJ databases">
        <authorList>
            <consortium name="Genoscope - CEA"/>
            <person name="William W."/>
        </authorList>
    </citation>
    <scope>NUCLEOTIDE SEQUENCE</scope>
</reference>
<protein>
    <submittedName>
        <fullName evidence="1">Uncharacterized protein</fullName>
    </submittedName>
</protein>
<dbReference type="AlphaFoldDB" id="A0A3P5ZSR9"/>